<dbReference type="InterPro" id="IPR050177">
    <property type="entry name" value="Lipid_A_modif_metabolic_enz"/>
</dbReference>
<evidence type="ECO:0000259" key="1">
    <source>
        <dbReference type="Pfam" id="PF01370"/>
    </source>
</evidence>
<dbReference type="Proteomes" id="UP000597444">
    <property type="component" value="Unassembled WGS sequence"/>
</dbReference>
<dbReference type="EMBL" id="BNJK01000002">
    <property type="protein sequence ID" value="GHO97607.1"/>
    <property type="molecule type" value="Genomic_DNA"/>
</dbReference>
<evidence type="ECO:0000313" key="2">
    <source>
        <dbReference type="EMBL" id="GHO97607.1"/>
    </source>
</evidence>
<evidence type="ECO:0000313" key="3">
    <source>
        <dbReference type="Proteomes" id="UP000597444"/>
    </source>
</evidence>
<gene>
    <name evidence="2" type="ORF">KSF_076550</name>
</gene>
<name>A0A8J3N7W4_9CHLR</name>
<dbReference type="PANTHER" id="PTHR43245:SF13">
    <property type="entry name" value="UDP-D-APIOSE_UDP-D-XYLOSE SYNTHASE 2"/>
    <property type="match status" value="1"/>
</dbReference>
<sequence>MRLLILGGTKFVGRYLVEAALSRGHEVTIFNRGLHEDQLSSDVERLRGTREGDLSALQGRQWDAAVDTNGYVPSIVRASTQLLANAIEHYTFISSISVYASFHQQGMDETAPVGTITTEQLQEAEQVVPPRMGTVARAYGPNYGPLKALCEQAAEAAMPGRVLNIRPGLIVGPHDYSDRFTYWPHRMAQGGEVLAPGRPDSPVQLIDVRDLAEWTIRMIEARQTGIYNATGPEQPAMMQEALEACKNASNNDAHLTWVDESFLLEAGAAPWSQIPLWLPDDEYVGHQTISCQKALAAGLTFRSLIQTARDTLEWSLQRPADIRWEAGLTREDEARFLQAWHQHQQ</sequence>
<feature type="domain" description="NAD-dependent epimerase/dehydratase" evidence="1">
    <location>
        <begin position="4"/>
        <end position="228"/>
    </location>
</feature>
<dbReference type="InterPro" id="IPR036291">
    <property type="entry name" value="NAD(P)-bd_dom_sf"/>
</dbReference>
<keyword evidence="3" id="KW-1185">Reference proteome</keyword>
<comment type="caution">
    <text evidence="2">The sequence shown here is derived from an EMBL/GenBank/DDBJ whole genome shotgun (WGS) entry which is preliminary data.</text>
</comment>
<dbReference type="RefSeq" id="WP_220208392.1">
    <property type="nucleotide sequence ID" value="NZ_BNJK01000002.1"/>
</dbReference>
<protein>
    <recommendedName>
        <fullName evidence="1">NAD-dependent epimerase/dehydratase domain-containing protein</fullName>
    </recommendedName>
</protein>
<reference evidence="2" key="1">
    <citation type="submission" date="2020-10" db="EMBL/GenBank/DDBJ databases">
        <title>Taxonomic study of unclassified bacteria belonging to the class Ktedonobacteria.</title>
        <authorList>
            <person name="Yabe S."/>
            <person name="Wang C.M."/>
            <person name="Zheng Y."/>
            <person name="Sakai Y."/>
            <person name="Cavaletti L."/>
            <person name="Monciardini P."/>
            <person name="Donadio S."/>
        </authorList>
    </citation>
    <scope>NUCLEOTIDE SEQUENCE</scope>
    <source>
        <strain evidence="2">ID150040</strain>
    </source>
</reference>
<dbReference type="AlphaFoldDB" id="A0A8J3N7W4"/>
<dbReference type="InterPro" id="IPR001509">
    <property type="entry name" value="Epimerase_deHydtase"/>
</dbReference>
<dbReference type="PANTHER" id="PTHR43245">
    <property type="entry name" value="BIFUNCTIONAL POLYMYXIN RESISTANCE PROTEIN ARNA"/>
    <property type="match status" value="1"/>
</dbReference>
<organism evidence="2 3">
    <name type="scientific">Reticulibacter mediterranei</name>
    <dbReference type="NCBI Taxonomy" id="2778369"/>
    <lineage>
        <taxon>Bacteria</taxon>
        <taxon>Bacillati</taxon>
        <taxon>Chloroflexota</taxon>
        <taxon>Ktedonobacteria</taxon>
        <taxon>Ktedonobacterales</taxon>
        <taxon>Reticulibacteraceae</taxon>
        <taxon>Reticulibacter</taxon>
    </lineage>
</organism>
<dbReference type="Gene3D" id="3.40.50.720">
    <property type="entry name" value="NAD(P)-binding Rossmann-like Domain"/>
    <property type="match status" value="1"/>
</dbReference>
<proteinExistence type="predicted"/>
<accession>A0A8J3N7W4</accession>
<dbReference type="SUPFAM" id="SSF51735">
    <property type="entry name" value="NAD(P)-binding Rossmann-fold domains"/>
    <property type="match status" value="1"/>
</dbReference>
<dbReference type="Pfam" id="PF01370">
    <property type="entry name" value="Epimerase"/>
    <property type="match status" value="1"/>
</dbReference>